<reference evidence="2 3" key="1">
    <citation type="journal article" date="2017" name="Biochemistry">
        <title>Identification of the Biosynthetic Pathway for the Antibiotic Bicyclomycin.</title>
        <authorList>
            <person name="Patteson J."/>
            <person name="Cai W."/>
            <person name="Johnson R.A."/>
            <person name="Santa Maria K."/>
            <person name="Li B."/>
        </authorList>
    </citation>
    <scope>NUCLEOTIDE SEQUENCE [LARGE SCALE GENOMIC DNA]</scope>
    <source>
        <strain evidence="2 3">ATCC 21532</strain>
    </source>
</reference>
<dbReference type="Proteomes" id="UP000222531">
    <property type="component" value="Unassembled WGS sequence"/>
</dbReference>
<evidence type="ECO:0008006" key="4">
    <source>
        <dbReference type="Google" id="ProtNLM"/>
    </source>
</evidence>
<evidence type="ECO:0000313" key="2">
    <source>
        <dbReference type="EMBL" id="PHQ51722.1"/>
    </source>
</evidence>
<evidence type="ECO:0000256" key="1">
    <source>
        <dbReference type="SAM" id="MobiDB-lite"/>
    </source>
</evidence>
<dbReference type="AlphaFoldDB" id="A0A2G1XKG4"/>
<feature type="compositionally biased region" description="Pro residues" evidence="1">
    <location>
        <begin position="190"/>
        <end position="199"/>
    </location>
</feature>
<comment type="caution">
    <text evidence="2">The sequence shown here is derived from an EMBL/GenBank/DDBJ whole genome shotgun (WGS) entry which is preliminary data.</text>
</comment>
<name>A0A2G1XKG4_STRCJ</name>
<accession>A0A2G1XKG4</accession>
<feature type="region of interest" description="Disordered" evidence="1">
    <location>
        <begin position="164"/>
        <end position="199"/>
    </location>
</feature>
<evidence type="ECO:0000313" key="3">
    <source>
        <dbReference type="Proteomes" id="UP000222531"/>
    </source>
</evidence>
<dbReference type="RefSeq" id="WP_099198919.1">
    <property type="nucleotide sequence ID" value="NZ_NHZO01000136.1"/>
</dbReference>
<protein>
    <recommendedName>
        <fullName evidence="4">SH3 domain-containing protein</fullName>
    </recommendedName>
</protein>
<keyword evidence="3" id="KW-1185">Reference proteome</keyword>
<organism evidence="2 3">
    <name type="scientific">Streptomyces cinnamoneus</name>
    <name type="common">Streptoverticillium cinnamoneum</name>
    <dbReference type="NCBI Taxonomy" id="53446"/>
    <lineage>
        <taxon>Bacteria</taxon>
        <taxon>Bacillati</taxon>
        <taxon>Actinomycetota</taxon>
        <taxon>Actinomycetes</taxon>
        <taxon>Kitasatosporales</taxon>
        <taxon>Streptomycetaceae</taxon>
        <taxon>Streptomyces</taxon>
        <taxon>Streptomyces cinnamoneus group</taxon>
    </lineage>
</organism>
<dbReference type="OrthoDB" id="4500964at2"/>
<sequence>MTASATSSGATGFSPTHVVPGGGLATWAVPDASVPSDPLDPLLPVRLLNRHGDWGQVLCSNGWSAWVDARLLVALPQRPPAAGGPLVRTADARKLLARVETAIERYRQAVEELAAGRMDGETFRATTRGLRIGAVVEGEAVWLYDAQRDHWCYCDGTAMTVFAPSSGPQSAPGPVPRSSAAEETRLDSPPSGPPPAPGG</sequence>
<dbReference type="EMBL" id="NHZO01000136">
    <property type="protein sequence ID" value="PHQ51722.1"/>
    <property type="molecule type" value="Genomic_DNA"/>
</dbReference>
<proteinExistence type="predicted"/>
<gene>
    <name evidence="2" type="ORF">BLA24_11570</name>
</gene>